<evidence type="ECO:0000313" key="1">
    <source>
        <dbReference type="EMBL" id="SDX20673.1"/>
    </source>
</evidence>
<dbReference type="RefSeq" id="WP_091288517.1">
    <property type="nucleotide sequence ID" value="NZ_FNON01000002.1"/>
</dbReference>
<dbReference type="AlphaFoldDB" id="A0A1H2ZT88"/>
<dbReference type="Proteomes" id="UP000199515">
    <property type="component" value="Unassembled WGS sequence"/>
</dbReference>
<dbReference type="EMBL" id="FNON01000002">
    <property type="protein sequence ID" value="SDX20673.1"/>
    <property type="molecule type" value="Genomic_DNA"/>
</dbReference>
<dbReference type="OrthoDB" id="7058480at2"/>
<gene>
    <name evidence="1" type="ORF">SAMN05421504_102659</name>
</gene>
<evidence type="ECO:0000313" key="2">
    <source>
        <dbReference type="Proteomes" id="UP000199515"/>
    </source>
</evidence>
<protein>
    <recommendedName>
        <fullName evidence="3">Nucleotidyltransferase domain-containing protein</fullName>
    </recommendedName>
</protein>
<proteinExistence type="predicted"/>
<dbReference type="STRING" id="589385.SAMN05421504_102659"/>
<reference evidence="1 2" key="1">
    <citation type="submission" date="2016-10" db="EMBL/GenBank/DDBJ databases">
        <authorList>
            <person name="de Groot N.N."/>
        </authorList>
    </citation>
    <scope>NUCLEOTIDE SEQUENCE [LARGE SCALE GENOMIC DNA]</scope>
    <source>
        <strain evidence="1 2">CPCC 202699</strain>
    </source>
</reference>
<organism evidence="1 2">
    <name type="scientific">Amycolatopsis xylanica</name>
    <dbReference type="NCBI Taxonomy" id="589385"/>
    <lineage>
        <taxon>Bacteria</taxon>
        <taxon>Bacillati</taxon>
        <taxon>Actinomycetota</taxon>
        <taxon>Actinomycetes</taxon>
        <taxon>Pseudonocardiales</taxon>
        <taxon>Pseudonocardiaceae</taxon>
        <taxon>Amycolatopsis</taxon>
    </lineage>
</organism>
<evidence type="ECO:0008006" key="3">
    <source>
        <dbReference type="Google" id="ProtNLM"/>
    </source>
</evidence>
<keyword evidence="2" id="KW-1185">Reference proteome</keyword>
<accession>A0A1H2ZT88</accession>
<sequence>MGKVVLTTAVTAYRDALGDRLVSAYALGSLAHGGFAPAVSDVDLGLVLREPDSSIEGVRDELKASGIPLAERLSVFWSSLGSLRAGRPDGRFPAHDRLDLADYGALLFGTEVRDSLPRPGRAELVEEGAAFALRLLGSPAGIADCLAPQGLSPIRLTKLVLMPVRLLYTAATGELGLTDPAVEYYLGLPDAPAHDLVRAANALRHGGSPGTLPHGELLKLLRHYLNYQQKAIGSPALVAALKQWERNLTSPA</sequence>
<name>A0A1H2ZT88_9PSEU</name>